<sequence>MGKEHELVLCNLKSLKMIFVRVDQKVLKLTNICTTAKETKEILETNHEGAQNVKDDQDPHLVGDDVEPNAILEVIKIEKVVVERSEILVEESVTLLCW</sequence>
<evidence type="ECO:0000313" key="1">
    <source>
        <dbReference type="EMBL" id="GAA0161270.1"/>
    </source>
</evidence>
<gene>
    <name evidence="1" type="ORF">LIER_17628</name>
</gene>
<dbReference type="EMBL" id="BAABME010004129">
    <property type="protein sequence ID" value="GAA0161270.1"/>
    <property type="molecule type" value="Genomic_DNA"/>
</dbReference>
<dbReference type="Proteomes" id="UP001454036">
    <property type="component" value="Unassembled WGS sequence"/>
</dbReference>
<proteinExistence type="predicted"/>
<keyword evidence="2" id="KW-1185">Reference proteome</keyword>
<name>A0AAV3QF52_LITER</name>
<evidence type="ECO:0000313" key="2">
    <source>
        <dbReference type="Proteomes" id="UP001454036"/>
    </source>
</evidence>
<dbReference type="AlphaFoldDB" id="A0AAV3QF52"/>
<protein>
    <submittedName>
        <fullName evidence="1">Uncharacterized protein</fullName>
    </submittedName>
</protein>
<comment type="caution">
    <text evidence="1">The sequence shown here is derived from an EMBL/GenBank/DDBJ whole genome shotgun (WGS) entry which is preliminary data.</text>
</comment>
<accession>A0AAV3QF52</accession>
<organism evidence="1 2">
    <name type="scientific">Lithospermum erythrorhizon</name>
    <name type="common">Purple gromwell</name>
    <name type="synonym">Lithospermum officinale var. erythrorhizon</name>
    <dbReference type="NCBI Taxonomy" id="34254"/>
    <lineage>
        <taxon>Eukaryota</taxon>
        <taxon>Viridiplantae</taxon>
        <taxon>Streptophyta</taxon>
        <taxon>Embryophyta</taxon>
        <taxon>Tracheophyta</taxon>
        <taxon>Spermatophyta</taxon>
        <taxon>Magnoliopsida</taxon>
        <taxon>eudicotyledons</taxon>
        <taxon>Gunneridae</taxon>
        <taxon>Pentapetalae</taxon>
        <taxon>asterids</taxon>
        <taxon>lamiids</taxon>
        <taxon>Boraginales</taxon>
        <taxon>Boraginaceae</taxon>
        <taxon>Boraginoideae</taxon>
        <taxon>Lithospermeae</taxon>
        <taxon>Lithospermum</taxon>
    </lineage>
</organism>
<reference evidence="1 2" key="1">
    <citation type="submission" date="2024-01" db="EMBL/GenBank/DDBJ databases">
        <title>The complete chloroplast genome sequence of Lithospermum erythrorhizon: insights into the phylogenetic relationship among Boraginaceae species and the maternal lineages of purple gromwells.</title>
        <authorList>
            <person name="Okada T."/>
            <person name="Watanabe K."/>
        </authorList>
    </citation>
    <scope>NUCLEOTIDE SEQUENCE [LARGE SCALE GENOMIC DNA]</scope>
</reference>